<dbReference type="InterPro" id="IPR050728">
    <property type="entry name" value="Zinc_Metalloprotease_M4"/>
</dbReference>
<feature type="domain" description="FTP" evidence="12">
    <location>
        <begin position="64"/>
        <end position="111"/>
    </location>
</feature>
<dbReference type="PANTHER" id="PTHR33794:SF1">
    <property type="entry name" value="BACILLOLYSIN"/>
    <property type="match status" value="1"/>
</dbReference>
<accession>V6SV72</accession>
<dbReference type="AlphaFoldDB" id="V6SV72"/>
<keyword evidence="5" id="KW-0378">Hydrolase</keyword>
<dbReference type="Pfam" id="PF02868">
    <property type="entry name" value="Peptidase_M4_C"/>
    <property type="match status" value="1"/>
</dbReference>
<dbReference type="Proteomes" id="UP000018004">
    <property type="component" value="Unassembled WGS sequence"/>
</dbReference>
<feature type="active site" evidence="8">
    <location>
        <position position="384"/>
    </location>
</feature>
<dbReference type="Gene3D" id="3.10.450.490">
    <property type="match status" value="1"/>
</dbReference>
<keyword evidence="2 14" id="KW-0645">Protease</keyword>
<dbReference type="Pfam" id="PF07504">
    <property type="entry name" value="FTP"/>
    <property type="match status" value="1"/>
</dbReference>
<name>V6SV72_9FLAO</name>
<dbReference type="InterPro" id="IPR001570">
    <property type="entry name" value="Peptidase_M4_C_domain"/>
</dbReference>
<comment type="caution">
    <text evidence="14">The sequence shown here is derived from an EMBL/GenBank/DDBJ whole genome shotgun (WGS) entry which is preliminary data.</text>
</comment>
<evidence type="ECO:0000256" key="3">
    <source>
        <dbReference type="ARBA" id="ARBA00022723"/>
    </source>
</evidence>
<dbReference type="NCBIfam" id="TIGR04183">
    <property type="entry name" value="Por_Secre_tail"/>
    <property type="match status" value="1"/>
</dbReference>
<dbReference type="GO" id="GO:0004222">
    <property type="term" value="F:metalloendopeptidase activity"/>
    <property type="evidence" value="ECO:0007669"/>
    <property type="project" value="InterPro"/>
</dbReference>
<dbReference type="eggNOG" id="COG3227">
    <property type="taxonomic scope" value="Bacteria"/>
</dbReference>
<dbReference type="Gene3D" id="2.60.40.10">
    <property type="entry name" value="Immunoglobulins"/>
    <property type="match status" value="1"/>
</dbReference>
<dbReference type="InterPro" id="IPR013856">
    <property type="entry name" value="Peptidase_M4_domain"/>
</dbReference>
<feature type="domain" description="Peptidase M4 C-terminal" evidence="11">
    <location>
        <begin position="394"/>
        <end position="586"/>
    </location>
</feature>
<evidence type="ECO:0000259" key="11">
    <source>
        <dbReference type="Pfam" id="PF02868"/>
    </source>
</evidence>
<dbReference type="Gene3D" id="2.60.120.260">
    <property type="entry name" value="Galactose-binding domain-like"/>
    <property type="match status" value="1"/>
</dbReference>
<evidence type="ECO:0000256" key="1">
    <source>
        <dbReference type="ARBA" id="ARBA00009388"/>
    </source>
</evidence>
<dbReference type="PANTHER" id="PTHR33794">
    <property type="entry name" value="BACILLOLYSIN"/>
    <property type="match status" value="1"/>
</dbReference>
<dbReference type="SUPFAM" id="SSF55486">
    <property type="entry name" value="Metalloproteases ('zincins'), catalytic domain"/>
    <property type="match status" value="1"/>
</dbReference>
<feature type="signal peptide" evidence="9">
    <location>
        <begin position="1"/>
        <end position="21"/>
    </location>
</feature>
<keyword evidence="15" id="KW-1185">Reference proteome</keyword>
<evidence type="ECO:0000256" key="2">
    <source>
        <dbReference type="ARBA" id="ARBA00022670"/>
    </source>
</evidence>
<proteinExistence type="inferred from homology"/>
<dbReference type="RefSeq" id="WP_023579303.1">
    <property type="nucleotide sequence ID" value="NZ_AVGG01000007.1"/>
</dbReference>
<feature type="domain" description="Peptidase M4" evidence="10">
    <location>
        <begin position="243"/>
        <end position="390"/>
    </location>
</feature>
<feature type="chain" id="PRO_5004751013" evidence="9">
    <location>
        <begin position="22"/>
        <end position="991"/>
    </location>
</feature>
<evidence type="ECO:0000256" key="9">
    <source>
        <dbReference type="SAM" id="SignalP"/>
    </source>
</evidence>
<dbReference type="InterPro" id="IPR013783">
    <property type="entry name" value="Ig-like_fold"/>
</dbReference>
<keyword evidence="6" id="KW-0862">Zinc</keyword>
<dbReference type="InterPro" id="IPR011096">
    <property type="entry name" value="FTP_domain"/>
</dbReference>
<dbReference type="STRING" id="1341181.FLJC2902T_16700"/>
<dbReference type="GO" id="GO:0046872">
    <property type="term" value="F:metal ion binding"/>
    <property type="evidence" value="ECO:0007669"/>
    <property type="project" value="UniProtKB-KW"/>
</dbReference>
<protein>
    <submittedName>
        <fullName evidence="14">M4 thermolysin family metalloprotease</fullName>
    </submittedName>
</protein>
<evidence type="ECO:0000256" key="5">
    <source>
        <dbReference type="ARBA" id="ARBA00022801"/>
    </source>
</evidence>
<dbReference type="GO" id="GO:0006508">
    <property type="term" value="P:proteolysis"/>
    <property type="evidence" value="ECO:0007669"/>
    <property type="project" value="UniProtKB-KW"/>
</dbReference>
<dbReference type="Pfam" id="PF18962">
    <property type="entry name" value="Por_Secre_tail"/>
    <property type="match status" value="1"/>
</dbReference>
<evidence type="ECO:0000313" key="15">
    <source>
        <dbReference type="Proteomes" id="UP000018004"/>
    </source>
</evidence>
<evidence type="ECO:0000259" key="13">
    <source>
        <dbReference type="Pfam" id="PF18962"/>
    </source>
</evidence>
<evidence type="ECO:0000313" key="14">
    <source>
        <dbReference type="EMBL" id="ESU28320.1"/>
    </source>
</evidence>
<dbReference type="InterPro" id="IPR023612">
    <property type="entry name" value="Peptidase_M4"/>
</dbReference>
<evidence type="ECO:0000256" key="4">
    <source>
        <dbReference type="ARBA" id="ARBA00022729"/>
    </source>
</evidence>
<keyword evidence="7 14" id="KW-0482">Metalloprotease</keyword>
<reference evidence="14 15" key="1">
    <citation type="submission" date="2013-08" db="EMBL/GenBank/DDBJ databases">
        <title>Flavobacterium limnosediminis JC2902 genome sequencing.</title>
        <authorList>
            <person name="Lee K."/>
            <person name="Yi H."/>
            <person name="Park S."/>
            <person name="Chun J."/>
        </authorList>
    </citation>
    <scope>NUCLEOTIDE SEQUENCE [LARGE SCALE GENOMIC DNA]</scope>
    <source>
        <strain evidence="14 15">JC2902</strain>
    </source>
</reference>
<dbReference type="OrthoDB" id="291295at2"/>
<evidence type="ECO:0000256" key="6">
    <source>
        <dbReference type="ARBA" id="ARBA00022833"/>
    </source>
</evidence>
<dbReference type="CDD" id="cd09597">
    <property type="entry name" value="M4_TLP"/>
    <property type="match status" value="1"/>
</dbReference>
<comment type="similarity">
    <text evidence="1">Belongs to the peptidase M4 family.</text>
</comment>
<gene>
    <name evidence="14" type="ORF">FLJC2902T_16700</name>
</gene>
<evidence type="ECO:0000256" key="7">
    <source>
        <dbReference type="ARBA" id="ARBA00023049"/>
    </source>
</evidence>
<dbReference type="Pfam" id="PF01447">
    <property type="entry name" value="Peptidase_M4"/>
    <property type="match status" value="1"/>
</dbReference>
<sequence>MKINYFFTICLTALFSGVSFAQEENKYDEETTYQKTLTLGAPSSREYAIAQFGKLYKLDKGNSYQTIRTTSDVTGMSHERIQQYYKGIKVEFGTLITHSRDGKVVSVNGELYNASGLALVPVISSETGFQKAIAATGARKYLWEDAAQADLMEYSKPIGELVLFPIVKTGVVRLAYKFDVYATEPISREEVFVDAVSGAILFRNPIIKHAHGLISQRQIETYSKNLEEITVGRKSALVAGSADTRYYLNRSIETTFDATLNKYVLNDLTRGNGIVTYNCERTGSMPSTHFQDDDNNWTAAEYDNANKDNAALDAHWGAIKTFDFWKNIFNRNSFDDNNGQIRSYVHYSPSGAGWDNAQWTGSVMRYGDGSSFNALTSVDVIGHEIGHAICQYTANLAYQNQSGAMNEGFSDIWGVCIEQYALNGNLNAPQDTASPGTQAVWKIGEKLATNPLRSISYPLTRGNPDTYKGTYYSTTGDDGNCSPGPNNDNCGVHNNSGVFNHWFYILTAGKAGTNNAPVIQRDTYNVTGIGMAKSSQIAYYAERDYLTPNSTFMDARNATLSVANSLYCSSSPEVIAVTNAWMAVNVGAAYVGQTNDVVLKTITGSSSIACGTPYSASIVFENAGSAPISSVTVSYNINGGAATTSTWTGSLPNCSSVNYPISVSGLTRGTHLLNVTTTFAGDGNATNNTKSVLLTVNDNGTVGVVNTFNAATDALVSIDEYGKTNTVWERGTSAKTKLSNAVAGSQVYATKLSGNYPDNTTSYLISQCYNLANMANPSVSFDLGFDLEANWDILYFEYSIDGGSNWSVLGTSADPNWYNSSRMPDGNDCFNCIGKQWTGDYATAPSGSNGMNGNKRNYSHTLAQFGNGGATPASNIIFRFKFVSDEAANQEGAIIDNFVIQGTLSTNEINFETFNVWPNPSNGNVNIQLNTTDKVNVTLFDIRGRNVYNKVFNSSGAMFNQEINFNSLEKGIYLLNVESEGRKATKKLIIN</sequence>
<evidence type="ECO:0000259" key="10">
    <source>
        <dbReference type="Pfam" id="PF01447"/>
    </source>
</evidence>
<dbReference type="InterPro" id="IPR026444">
    <property type="entry name" value="Secre_tail"/>
</dbReference>
<dbReference type="InterPro" id="IPR027268">
    <property type="entry name" value="Peptidase_M4/M1_CTD_sf"/>
</dbReference>
<dbReference type="EMBL" id="AVGG01000007">
    <property type="protein sequence ID" value="ESU28320.1"/>
    <property type="molecule type" value="Genomic_DNA"/>
</dbReference>
<dbReference type="Gene3D" id="3.10.170.10">
    <property type="match status" value="1"/>
</dbReference>
<dbReference type="Gene3D" id="1.10.390.10">
    <property type="entry name" value="Neutral Protease Domain 2"/>
    <property type="match status" value="1"/>
</dbReference>
<keyword evidence="3" id="KW-0479">Metal-binding</keyword>
<feature type="active site" description="Proton donor" evidence="8">
    <location>
        <position position="493"/>
    </location>
</feature>
<evidence type="ECO:0000259" key="12">
    <source>
        <dbReference type="Pfam" id="PF07504"/>
    </source>
</evidence>
<evidence type="ECO:0000256" key="8">
    <source>
        <dbReference type="PIRSR" id="PIRSR623612-1"/>
    </source>
</evidence>
<keyword evidence="4 9" id="KW-0732">Signal</keyword>
<feature type="domain" description="Secretion system C-terminal sorting" evidence="13">
    <location>
        <begin position="916"/>
        <end position="990"/>
    </location>
</feature>
<organism evidence="14 15">
    <name type="scientific">Flavobacterium limnosediminis JC2902</name>
    <dbReference type="NCBI Taxonomy" id="1341181"/>
    <lineage>
        <taxon>Bacteria</taxon>
        <taxon>Pseudomonadati</taxon>
        <taxon>Bacteroidota</taxon>
        <taxon>Flavobacteriia</taxon>
        <taxon>Flavobacteriales</taxon>
        <taxon>Flavobacteriaceae</taxon>
        <taxon>Flavobacterium</taxon>
    </lineage>
</organism>
<dbReference type="PATRIC" id="fig|1341181.4.peg.1646"/>
<dbReference type="PRINTS" id="PR00730">
    <property type="entry name" value="THERMOLYSIN"/>
</dbReference>